<sequence length="92" mass="9663">MEWATSLVGDATWGAGTTVETQRAGAPAPLQSREGVPSRHRTERREPSDDDGWSGPFTTRRGRARQPRPGSGSGTPSSGPDDDGSGTNPSRS</sequence>
<name>A0ABQ6JH15_9ACTN</name>
<organism evidence="2 3">
    <name type="scientific">Angustibacter aerolatus</name>
    <dbReference type="NCBI Taxonomy" id="1162965"/>
    <lineage>
        <taxon>Bacteria</taxon>
        <taxon>Bacillati</taxon>
        <taxon>Actinomycetota</taxon>
        <taxon>Actinomycetes</taxon>
        <taxon>Kineosporiales</taxon>
        <taxon>Kineosporiaceae</taxon>
    </lineage>
</organism>
<feature type="compositionally biased region" description="Low complexity" evidence="1">
    <location>
        <begin position="74"/>
        <end position="92"/>
    </location>
</feature>
<protein>
    <submittedName>
        <fullName evidence="2">Uncharacterized protein</fullName>
    </submittedName>
</protein>
<evidence type="ECO:0000313" key="2">
    <source>
        <dbReference type="EMBL" id="GMA86525.1"/>
    </source>
</evidence>
<evidence type="ECO:0000256" key="1">
    <source>
        <dbReference type="SAM" id="MobiDB-lite"/>
    </source>
</evidence>
<comment type="caution">
    <text evidence="2">The sequence shown here is derived from an EMBL/GenBank/DDBJ whole genome shotgun (WGS) entry which is preliminary data.</text>
</comment>
<keyword evidence="3" id="KW-1185">Reference proteome</keyword>
<reference evidence="3" key="1">
    <citation type="journal article" date="2019" name="Int. J. Syst. Evol. Microbiol.">
        <title>The Global Catalogue of Microorganisms (GCM) 10K type strain sequencing project: providing services to taxonomists for standard genome sequencing and annotation.</title>
        <authorList>
            <consortium name="The Broad Institute Genomics Platform"/>
            <consortium name="The Broad Institute Genome Sequencing Center for Infectious Disease"/>
            <person name="Wu L."/>
            <person name="Ma J."/>
        </authorList>
    </citation>
    <scope>NUCLEOTIDE SEQUENCE [LARGE SCALE GENOMIC DNA]</scope>
    <source>
        <strain evidence="3">NBRC 108730</strain>
    </source>
</reference>
<evidence type="ECO:0000313" key="3">
    <source>
        <dbReference type="Proteomes" id="UP001157017"/>
    </source>
</evidence>
<dbReference type="Proteomes" id="UP001157017">
    <property type="component" value="Unassembled WGS sequence"/>
</dbReference>
<accession>A0ABQ6JH15</accession>
<proteinExistence type="predicted"/>
<dbReference type="EMBL" id="BSUZ01000001">
    <property type="protein sequence ID" value="GMA86525.1"/>
    <property type="molecule type" value="Genomic_DNA"/>
</dbReference>
<gene>
    <name evidence="2" type="ORF">GCM10025868_17750</name>
</gene>
<feature type="region of interest" description="Disordered" evidence="1">
    <location>
        <begin position="1"/>
        <end position="92"/>
    </location>
</feature>